<evidence type="ECO:0000313" key="20">
    <source>
        <dbReference type="EMBL" id="RHM44762.1"/>
    </source>
</evidence>
<evidence type="ECO:0000256" key="11">
    <source>
        <dbReference type="ARBA" id="ARBA00022840"/>
    </source>
</evidence>
<dbReference type="Pfam" id="PF02786">
    <property type="entry name" value="CPSase_L_D2"/>
    <property type="match status" value="2"/>
</dbReference>
<dbReference type="PROSITE" id="PS00866">
    <property type="entry name" value="CPSASE_1"/>
    <property type="match status" value="2"/>
</dbReference>
<evidence type="ECO:0000256" key="2">
    <source>
        <dbReference type="ARBA" id="ARBA00001947"/>
    </source>
</evidence>
<dbReference type="NCBIfam" id="NF009455">
    <property type="entry name" value="PRK12815.1"/>
    <property type="match status" value="1"/>
</dbReference>
<dbReference type="InterPro" id="IPR036897">
    <property type="entry name" value="CarbamoylP_synth_lsu_oligo_sf"/>
</dbReference>
<dbReference type="FunFam" id="1.10.1030.10:FF:000002">
    <property type="entry name" value="Carbamoyl-phosphate synthase large chain"/>
    <property type="match status" value="1"/>
</dbReference>
<dbReference type="GO" id="GO:0046872">
    <property type="term" value="F:metal ion binding"/>
    <property type="evidence" value="ECO:0007669"/>
    <property type="project" value="UniProtKB-KW"/>
</dbReference>
<dbReference type="PANTHER" id="PTHR11405:SF53">
    <property type="entry name" value="CARBAMOYL-PHOSPHATE SYNTHASE [AMMONIA], MITOCHONDRIAL"/>
    <property type="match status" value="1"/>
</dbReference>
<evidence type="ECO:0000256" key="1">
    <source>
        <dbReference type="ARBA" id="ARBA00001936"/>
    </source>
</evidence>
<gene>
    <name evidence="20" type="primary">carB</name>
    <name evidence="20" type="ORF">DWZ68_06485</name>
</gene>
<dbReference type="NCBIfam" id="TIGR01369">
    <property type="entry name" value="CPSaseII_lrg"/>
    <property type="match status" value="1"/>
</dbReference>
<dbReference type="FunFam" id="3.30.1490.20:FF:000001">
    <property type="entry name" value="Carbamoyl-phosphate synthase large chain"/>
    <property type="match status" value="1"/>
</dbReference>
<dbReference type="InterPro" id="IPR005480">
    <property type="entry name" value="CPSase_lsu_oligo"/>
</dbReference>
<evidence type="ECO:0000256" key="4">
    <source>
        <dbReference type="ARBA" id="ARBA00009799"/>
    </source>
</evidence>
<dbReference type="GO" id="GO:0004087">
    <property type="term" value="F:carbamoyl-phosphate synthase (ammonia) activity"/>
    <property type="evidence" value="ECO:0007669"/>
    <property type="project" value="UniProtKB-EC"/>
</dbReference>
<dbReference type="InterPro" id="IPR016185">
    <property type="entry name" value="PreATP-grasp_dom_sf"/>
</dbReference>
<dbReference type="PANTHER" id="PTHR11405">
    <property type="entry name" value="CARBAMOYLTRANSFERASE FAMILY MEMBER"/>
    <property type="match status" value="1"/>
</dbReference>
<dbReference type="Pfam" id="PF25596">
    <property type="entry name" value="CPSase_L_D1"/>
    <property type="match status" value="2"/>
</dbReference>
<dbReference type="GO" id="GO:0006526">
    <property type="term" value="P:L-arginine biosynthetic process"/>
    <property type="evidence" value="ECO:0007669"/>
    <property type="project" value="UniProtKB-KW"/>
</dbReference>
<feature type="domain" description="ATP-grasp" evidence="18">
    <location>
        <begin position="131"/>
        <end position="323"/>
    </location>
</feature>
<dbReference type="Pfam" id="PF02142">
    <property type="entry name" value="MGS"/>
    <property type="match status" value="1"/>
</dbReference>
<dbReference type="SMART" id="SM00851">
    <property type="entry name" value="MGS"/>
    <property type="match status" value="1"/>
</dbReference>
<keyword evidence="7" id="KW-0028">Amino-acid biosynthesis</keyword>
<dbReference type="NCBIfam" id="NF003671">
    <property type="entry name" value="PRK05294.1"/>
    <property type="match status" value="1"/>
</dbReference>
<dbReference type="SUPFAM" id="SSF48108">
    <property type="entry name" value="Carbamoyl phosphate synthetase, large subunit connection domain"/>
    <property type="match status" value="1"/>
</dbReference>
<evidence type="ECO:0000256" key="13">
    <source>
        <dbReference type="ARBA" id="ARBA00022975"/>
    </source>
</evidence>
<dbReference type="FunFam" id="3.40.50.20:FF:000002">
    <property type="entry name" value="Carbamoyl-phosphate synthase large chain"/>
    <property type="match status" value="1"/>
</dbReference>
<evidence type="ECO:0000256" key="17">
    <source>
        <dbReference type="PROSITE-ProRule" id="PRU00409"/>
    </source>
</evidence>
<dbReference type="Gene3D" id="3.30.1490.20">
    <property type="entry name" value="ATP-grasp fold, A domain"/>
    <property type="match status" value="1"/>
</dbReference>
<dbReference type="PROSITE" id="PS00867">
    <property type="entry name" value="CPSASE_2"/>
    <property type="match status" value="2"/>
</dbReference>
<keyword evidence="5" id="KW-0055">Arginine biosynthesis</keyword>
<evidence type="ECO:0000313" key="21">
    <source>
        <dbReference type="Proteomes" id="UP000286038"/>
    </source>
</evidence>
<dbReference type="FunFam" id="3.30.470.20:FF:000004">
    <property type="entry name" value="Carbamoyl-phosphate synthase (glutamine-hydrolyzing)"/>
    <property type="match status" value="1"/>
</dbReference>
<evidence type="ECO:0000256" key="14">
    <source>
        <dbReference type="ARBA" id="ARBA00023211"/>
    </source>
</evidence>
<feature type="domain" description="MGS-like" evidence="19">
    <location>
        <begin position="935"/>
        <end position="1071"/>
    </location>
</feature>
<dbReference type="PRINTS" id="PR00098">
    <property type="entry name" value="CPSASE"/>
</dbReference>
<comment type="caution">
    <text evidence="20">The sequence shown here is derived from an EMBL/GenBank/DDBJ whole genome shotgun (WGS) entry which is preliminary data.</text>
</comment>
<dbReference type="FunFam" id="3.30.470.20:FF:000001">
    <property type="entry name" value="Carbamoyl-phosphate synthase large chain"/>
    <property type="match status" value="1"/>
</dbReference>
<keyword evidence="8" id="KW-0479">Metal-binding</keyword>
<dbReference type="SUPFAM" id="SSF56059">
    <property type="entry name" value="Glutathione synthetase ATP-binding domain-like"/>
    <property type="match status" value="2"/>
</dbReference>
<dbReference type="Proteomes" id="UP000286038">
    <property type="component" value="Unassembled WGS sequence"/>
</dbReference>
<evidence type="ECO:0000256" key="8">
    <source>
        <dbReference type="ARBA" id="ARBA00022723"/>
    </source>
</evidence>
<feature type="domain" description="ATP-grasp" evidence="18">
    <location>
        <begin position="678"/>
        <end position="869"/>
    </location>
</feature>
<dbReference type="SUPFAM" id="SSF52335">
    <property type="entry name" value="Methylglyoxal synthase-like"/>
    <property type="match status" value="1"/>
</dbReference>
<evidence type="ECO:0000256" key="9">
    <source>
        <dbReference type="ARBA" id="ARBA00022737"/>
    </source>
</evidence>
<dbReference type="FunFam" id="3.40.50.20:FF:000001">
    <property type="entry name" value="Carbamoyl-phosphate synthase large chain"/>
    <property type="match status" value="1"/>
</dbReference>
<evidence type="ECO:0000256" key="7">
    <source>
        <dbReference type="ARBA" id="ARBA00022605"/>
    </source>
</evidence>
<dbReference type="GO" id="GO:0006221">
    <property type="term" value="P:pyrimidine nucleotide biosynthetic process"/>
    <property type="evidence" value="ECO:0007669"/>
    <property type="project" value="UniProtKB-KW"/>
</dbReference>
<dbReference type="Gene3D" id="3.40.50.20">
    <property type="match status" value="2"/>
</dbReference>
<dbReference type="InterPro" id="IPR006275">
    <property type="entry name" value="CPSase_lsu"/>
</dbReference>
<evidence type="ECO:0000259" key="18">
    <source>
        <dbReference type="PROSITE" id="PS50975"/>
    </source>
</evidence>
<dbReference type="Gene3D" id="3.40.50.1380">
    <property type="entry name" value="Methylglyoxal synthase-like domain"/>
    <property type="match status" value="1"/>
</dbReference>
<dbReference type="InterPro" id="IPR005479">
    <property type="entry name" value="CPAse_ATP-bd"/>
</dbReference>
<proteinExistence type="inferred from homology"/>
<dbReference type="AlphaFoldDB" id="A0A415QLA7"/>
<dbReference type="Gene3D" id="1.10.1030.10">
    <property type="entry name" value="Carbamoyl-phosphate synthetase, large subunit oligomerisation domain"/>
    <property type="match status" value="1"/>
</dbReference>
<accession>A0A415QLA7</accession>
<keyword evidence="13" id="KW-0665">Pyrimidine biosynthesis</keyword>
<dbReference type="PROSITE" id="PS51855">
    <property type="entry name" value="MGS"/>
    <property type="match status" value="1"/>
</dbReference>
<dbReference type="InterPro" id="IPR005483">
    <property type="entry name" value="CPSase_dom"/>
</dbReference>
<dbReference type="SMART" id="SM01096">
    <property type="entry name" value="CPSase_L_D3"/>
    <property type="match status" value="1"/>
</dbReference>
<dbReference type="InterPro" id="IPR058047">
    <property type="entry name" value="CPSase_preATP-grasp"/>
</dbReference>
<dbReference type="PROSITE" id="PS50975">
    <property type="entry name" value="ATP_GRASP"/>
    <property type="match status" value="2"/>
</dbReference>
<dbReference type="SUPFAM" id="SSF52440">
    <property type="entry name" value="PreATP-grasp domain"/>
    <property type="match status" value="2"/>
</dbReference>
<dbReference type="EC" id="6.3.5.5" evidence="20"/>
<reference evidence="20 21" key="1">
    <citation type="submission" date="2018-08" db="EMBL/GenBank/DDBJ databases">
        <title>A genome reference for cultivated species of the human gut microbiota.</title>
        <authorList>
            <person name="Zou Y."/>
            <person name="Xue W."/>
            <person name="Luo G."/>
        </authorList>
    </citation>
    <scope>NUCLEOTIDE SEQUENCE [LARGE SCALE GENOMIC DNA]</scope>
    <source>
        <strain evidence="20 21">AF34-33</strain>
    </source>
</reference>
<dbReference type="GO" id="GO:0005524">
    <property type="term" value="F:ATP binding"/>
    <property type="evidence" value="ECO:0007669"/>
    <property type="project" value="UniProtKB-UniRule"/>
</dbReference>
<dbReference type="GO" id="GO:0006541">
    <property type="term" value="P:glutamine metabolic process"/>
    <property type="evidence" value="ECO:0007669"/>
    <property type="project" value="TreeGrafter"/>
</dbReference>
<evidence type="ECO:0000256" key="12">
    <source>
        <dbReference type="ARBA" id="ARBA00022842"/>
    </source>
</evidence>
<evidence type="ECO:0000256" key="15">
    <source>
        <dbReference type="ARBA" id="ARBA00047359"/>
    </source>
</evidence>
<keyword evidence="10 17" id="KW-0547">Nucleotide-binding</keyword>
<keyword evidence="12" id="KW-0460">Magnesium</keyword>
<keyword evidence="6 20" id="KW-0436">Ligase</keyword>
<dbReference type="EMBL" id="QRPV01000005">
    <property type="protein sequence ID" value="RHM44762.1"/>
    <property type="molecule type" value="Genomic_DNA"/>
</dbReference>
<dbReference type="Gene3D" id="3.30.470.20">
    <property type="entry name" value="ATP-grasp fold, B domain"/>
    <property type="match status" value="2"/>
</dbReference>
<dbReference type="InterPro" id="IPR013815">
    <property type="entry name" value="ATP_grasp_subdomain_1"/>
</dbReference>
<comment type="pathway">
    <text evidence="3">Amino-acid biosynthesis; L-arginine biosynthesis.</text>
</comment>
<comment type="catalytic activity">
    <reaction evidence="16">
        <text>hydrogencarbonate + L-glutamine + 2 ATP + H2O = carbamoyl phosphate + L-glutamate + 2 ADP + phosphate + 2 H(+)</text>
        <dbReference type="Rhea" id="RHEA:18633"/>
        <dbReference type="ChEBI" id="CHEBI:15377"/>
        <dbReference type="ChEBI" id="CHEBI:15378"/>
        <dbReference type="ChEBI" id="CHEBI:17544"/>
        <dbReference type="ChEBI" id="CHEBI:29985"/>
        <dbReference type="ChEBI" id="CHEBI:30616"/>
        <dbReference type="ChEBI" id="CHEBI:43474"/>
        <dbReference type="ChEBI" id="CHEBI:58228"/>
        <dbReference type="ChEBI" id="CHEBI:58359"/>
        <dbReference type="ChEBI" id="CHEBI:456216"/>
        <dbReference type="EC" id="6.3.5.5"/>
    </reaction>
</comment>
<comment type="similarity">
    <text evidence="4">Belongs to the CarB family.</text>
</comment>
<keyword evidence="9" id="KW-0677">Repeat</keyword>
<evidence type="ECO:0000256" key="10">
    <source>
        <dbReference type="ARBA" id="ARBA00022741"/>
    </source>
</evidence>
<dbReference type="InterPro" id="IPR011761">
    <property type="entry name" value="ATP-grasp"/>
</dbReference>
<dbReference type="GO" id="GO:0005737">
    <property type="term" value="C:cytoplasm"/>
    <property type="evidence" value="ECO:0007669"/>
    <property type="project" value="TreeGrafter"/>
</dbReference>
<dbReference type="InterPro" id="IPR011607">
    <property type="entry name" value="MGS-like_dom"/>
</dbReference>
<keyword evidence="11 17" id="KW-0067">ATP-binding</keyword>
<comment type="catalytic activity">
    <reaction evidence="15">
        <text>hydrogencarbonate + NH4(+) + 2 ATP = carbamoyl phosphate + 2 ADP + phosphate + 2 H(+)</text>
        <dbReference type="Rhea" id="RHEA:18029"/>
        <dbReference type="ChEBI" id="CHEBI:15378"/>
        <dbReference type="ChEBI" id="CHEBI:17544"/>
        <dbReference type="ChEBI" id="CHEBI:28938"/>
        <dbReference type="ChEBI" id="CHEBI:30616"/>
        <dbReference type="ChEBI" id="CHEBI:43474"/>
        <dbReference type="ChEBI" id="CHEBI:58228"/>
        <dbReference type="ChEBI" id="CHEBI:456216"/>
        <dbReference type="EC" id="6.3.4.16"/>
    </reaction>
</comment>
<dbReference type="CDD" id="cd01423">
    <property type="entry name" value="MGS_CPS_I_III"/>
    <property type="match status" value="1"/>
</dbReference>
<protein>
    <submittedName>
        <fullName evidence="20">Carbamoyl-phosphate synthase (Glutamine-hydrolyzing) large subunit</fullName>
        <ecNumber evidence="20">6.3.5.5</ecNumber>
    </submittedName>
</protein>
<comment type="cofactor">
    <cofactor evidence="2">
        <name>Zn(2+)</name>
        <dbReference type="ChEBI" id="CHEBI:29105"/>
    </cofactor>
</comment>
<keyword evidence="14" id="KW-0464">Manganese</keyword>
<comment type="cofactor">
    <cofactor evidence="1">
        <name>Mn(2+)</name>
        <dbReference type="ChEBI" id="CHEBI:29035"/>
    </cofactor>
</comment>
<evidence type="ECO:0000259" key="19">
    <source>
        <dbReference type="PROSITE" id="PS51855"/>
    </source>
</evidence>
<evidence type="ECO:0000256" key="5">
    <source>
        <dbReference type="ARBA" id="ARBA00022571"/>
    </source>
</evidence>
<dbReference type="GO" id="GO:0004088">
    <property type="term" value="F:carbamoyl-phosphate synthase (glutamine-hydrolyzing) activity"/>
    <property type="evidence" value="ECO:0007669"/>
    <property type="project" value="UniProtKB-EC"/>
</dbReference>
<dbReference type="Pfam" id="PF02787">
    <property type="entry name" value="CPSase_L_D3"/>
    <property type="match status" value="1"/>
</dbReference>
<organism evidence="20 21">
    <name type="scientific">Butyricimonas virosa</name>
    <dbReference type="NCBI Taxonomy" id="544645"/>
    <lineage>
        <taxon>Bacteria</taxon>
        <taxon>Pseudomonadati</taxon>
        <taxon>Bacteroidota</taxon>
        <taxon>Bacteroidia</taxon>
        <taxon>Bacteroidales</taxon>
        <taxon>Odoribacteraceae</taxon>
        <taxon>Butyricimonas</taxon>
    </lineage>
</organism>
<evidence type="ECO:0000256" key="6">
    <source>
        <dbReference type="ARBA" id="ARBA00022598"/>
    </source>
</evidence>
<sequence length="1071" mass="119413">MRMGIAKVLLLGSGALKIGEAGEFDYSGSQALKALREEGIYSVLINPNIATVQTSEGVADKIYYLPVTPEFVEQVIEKERPDGILLSFGGQTALNCGVALYKSGVLEKYNVQVLGTPVQAIIDTEDREIFAGKLAEINVKTPKSIAASDMEEAFAAVDKLGFPVIIRAAYTLGGLGSGFCSNKEELERLATSAFSYSPQVLVEESLKGWKEVEYEVVRDKYDNCITVCNMENFDPLGIHTGESIVVAPSQTLSNSEYHKLRSIAIKIIRHIGIVGECNVQYALDPNSEDYRVIEVNARLSRSSALASKATGYPLAFVAAKLGMGYGLHEIKNSVTKVTTACFEPALDYVVCKIPRWDLNKFEGVSKVIGSSMKSVGEIMAIGRSFEEAIQKGIRMIGQGMHGFVGNVLKIKDIDEELVNPTDSRIFAIAGAFDKGYSVEKIHELTKIDHWFLQRLENIHLLKEELSKFDKETNVSESLLRKAKQYGFSDFQIGRLTVKNTSLSHHEKMLKVRDYRKKLGVLPCVKQIDTLAGEYPAMTNYLYVTYNGSENDVKYEHDGCSVIVLGSGAYRIGSSVEFDWCGVSALNTIRKVGYRSVMINYNPETVSTDYDTCDRLYFDELSFERVMDIIELEEPKGVVVSTGGQIPNNLAMRLYGQHVNILGTSPESIDRAEDRQKFSTMCDELGIDQPRWSELTSIEDIYHFVDKVGFPVLIRPSYVLSGAAMNVVSNKDELLHFLELAAEVSKDHPVVVSEFIEQAKEVEIDAVAQEGEVKAYAISEHVEFAGVHSGDATIVFPAQKLYVETIRRIKKIARSISKELNISGPFNMQFLAKDNDIKVIECNLRASRSFPFVSKVLKYNFIDMATRIMLGEKVESLNKSVFDLDYVGVKASQFSFARLLKADPVLGVDMASTGEVGCIGENYYEAILKSMLSVGHRIPKKNILISSGPTRSKVELLNSTRMLIEKGYNIYSTAGTAKFFKENGIDTQILYWPDEDKEPNIMEYLHDRKIDLVINIPKNHTKRELDNGYRIRRAAVDYNIPLITNARLASAFIYAICKVDPTEIAIKSWDEY</sequence>
<evidence type="ECO:0000256" key="16">
    <source>
        <dbReference type="ARBA" id="ARBA00048816"/>
    </source>
</evidence>
<name>A0A415QLA7_9BACT</name>
<evidence type="ECO:0000256" key="3">
    <source>
        <dbReference type="ARBA" id="ARBA00004730"/>
    </source>
</evidence>
<dbReference type="InterPro" id="IPR036914">
    <property type="entry name" value="MGS-like_dom_sf"/>
</dbReference>